<keyword evidence="3" id="KW-1185">Reference proteome</keyword>
<accession>A0ABV3DFS9</accession>
<reference evidence="2 3" key="1">
    <citation type="submission" date="2024-06" db="EMBL/GenBank/DDBJ databases">
        <title>The Natural Products Discovery Center: Release of the First 8490 Sequenced Strains for Exploring Actinobacteria Biosynthetic Diversity.</title>
        <authorList>
            <person name="Kalkreuter E."/>
            <person name="Kautsar S.A."/>
            <person name="Yang D."/>
            <person name="Bader C.D."/>
            <person name="Teijaro C.N."/>
            <person name="Fluegel L."/>
            <person name="Davis C.M."/>
            <person name="Simpson J.R."/>
            <person name="Lauterbach L."/>
            <person name="Steele A.D."/>
            <person name="Gui C."/>
            <person name="Meng S."/>
            <person name="Li G."/>
            <person name="Viehrig K."/>
            <person name="Ye F."/>
            <person name="Su P."/>
            <person name="Kiefer A.F."/>
            <person name="Nichols A."/>
            <person name="Cepeda A.J."/>
            <person name="Yan W."/>
            <person name="Fan B."/>
            <person name="Jiang Y."/>
            <person name="Adhikari A."/>
            <person name="Zheng C.-J."/>
            <person name="Schuster L."/>
            <person name="Cowan T.M."/>
            <person name="Smanski M.J."/>
            <person name="Chevrette M.G."/>
            <person name="De Carvalho L.P.S."/>
            <person name="Shen B."/>
        </authorList>
    </citation>
    <scope>NUCLEOTIDE SEQUENCE [LARGE SCALE GENOMIC DNA]</scope>
    <source>
        <strain evidence="2 3">NPDC048946</strain>
    </source>
</reference>
<evidence type="ECO:0008006" key="4">
    <source>
        <dbReference type="Google" id="ProtNLM"/>
    </source>
</evidence>
<proteinExistence type="predicted"/>
<name>A0ABV3DFS9_9ACTN</name>
<protein>
    <recommendedName>
        <fullName evidence="4">Transcriptional regulator</fullName>
    </recommendedName>
</protein>
<sequence>MPRIPDDPRFTREQLAEAAAARAALRRRKKKRTDEPASPHAAAIRAAVADVNGKKPTTRHRK</sequence>
<evidence type="ECO:0000313" key="3">
    <source>
        <dbReference type="Proteomes" id="UP001551482"/>
    </source>
</evidence>
<evidence type="ECO:0000256" key="1">
    <source>
        <dbReference type="SAM" id="MobiDB-lite"/>
    </source>
</evidence>
<evidence type="ECO:0000313" key="2">
    <source>
        <dbReference type="EMBL" id="MEU8134606.1"/>
    </source>
</evidence>
<feature type="compositionally biased region" description="Low complexity" evidence="1">
    <location>
        <begin position="38"/>
        <end position="49"/>
    </location>
</feature>
<comment type="caution">
    <text evidence="2">The sequence shown here is derived from an EMBL/GenBank/DDBJ whole genome shotgun (WGS) entry which is preliminary data.</text>
</comment>
<feature type="region of interest" description="Disordered" evidence="1">
    <location>
        <begin position="17"/>
        <end position="62"/>
    </location>
</feature>
<dbReference type="EMBL" id="JBEZFP010000029">
    <property type="protein sequence ID" value="MEU8134606.1"/>
    <property type="molecule type" value="Genomic_DNA"/>
</dbReference>
<dbReference type="RefSeq" id="WP_358353404.1">
    <property type="nucleotide sequence ID" value="NZ_JBEZFP010000029.1"/>
</dbReference>
<gene>
    <name evidence="2" type="ORF">AB0C36_13955</name>
</gene>
<dbReference type="Proteomes" id="UP001551482">
    <property type="component" value="Unassembled WGS sequence"/>
</dbReference>
<organism evidence="2 3">
    <name type="scientific">Streptodolium elevatio</name>
    <dbReference type="NCBI Taxonomy" id="3157996"/>
    <lineage>
        <taxon>Bacteria</taxon>
        <taxon>Bacillati</taxon>
        <taxon>Actinomycetota</taxon>
        <taxon>Actinomycetes</taxon>
        <taxon>Kitasatosporales</taxon>
        <taxon>Streptomycetaceae</taxon>
        <taxon>Streptodolium</taxon>
    </lineage>
</organism>